<organism evidence="4 5">
    <name type="scientific">Phytophthora cactorum</name>
    <dbReference type="NCBI Taxonomy" id="29920"/>
    <lineage>
        <taxon>Eukaryota</taxon>
        <taxon>Sar</taxon>
        <taxon>Stramenopiles</taxon>
        <taxon>Oomycota</taxon>
        <taxon>Peronosporomycetes</taxon>
        <taxon>Peronosporales</taxon>
        <taxon>Peronosporaceae</taxon>
        <taxon>Phytophthora</taxon>
    </lineage>
</organism>
<dbReference type="VEuPathDB" id="FungiDB:PC110_g23172"/>
<feature type="region of interest" description="Disordered" evidence="1">
    <location>
        <begin position="261"/>
        <end position="283"/>
    </location>
</feature>
<gene>
    <name evidence="4" type="ORF">PC115_g21406</name>
</gene>
<feature type="domain" description="HAT C-terminal dimerisation" evidence="3">
    <location>
        <begin position="110"/>
        <end position="176"/>
    </location>
</feature>
<keyword evidence="2" id="KW-0472">Membrane</keyword>
<feature type="region of interest" description="Disordered" evidence="1">
    <location>
        <begin position="378"/>
        <end position="408"/>
    </location>
</feature>
<comment type="caution">
    <text evidence="4">The sequence shown here is derived from an EMBL/GenBank/DDBJ whole genome shotgun (WGS) entry which is preliminary data.</text>
</comment>
<keyword evidence="2" id="KW-0812">Transmembrane</keyword>
<evidence type="ECO:0000256" key="2">
    <source>
        <dbReference type="SAM" id="Phobius"/>
    </source>
</evidence>
<feature type="region of interest" description="Disordered" evidence="1">
    <location>
        <begin position="197"/>
        <end position="222"/>
    </location>
</feature>
<evidence type="ECO:0000259" key="3">
    <source>
        <dbReference type="Pfam" id="PF05699"/>
    </source>
</evidence>
<evidence type="ECO:0000313" key="5">
    <source>
        <dbReference type="Proteomes" id="UP000774804"/>
    </source>
</evidence>
<dbReference type="InterPro" id="IPR012337">
    <property type="entry name" value="RNaseH-like_sf"/>
</dbReference>
<feature type="compositionally biased region" description="Low complexity" evidence="1">
    <location>
        <begin position="396"/>
        <end position="407"/>
    </location>
</feature>
<dbReference type="InterPro" id="IPR008906">
    <property type="entry name" value="HATC_C_dom"/>
</dbReference>
<proteinExistence type="predicted"/>
<protein>
    <recommendedName>
        <fullName evidence="3">HAT C-terminal dimerisation domain-containing protein</fullName>
    </recommendedName>
</protein>
<dbReference type="AlphaFoldDB" id="A0A8T1AQ38"/>
<dbReference type="Pfam" id="PF05699">
    <property type="entry name" value="Dimer_Tnp_hAT"/>
    <property type="match status" value="1"/>
</dbReference>
<sequence>MKTLSLTSWFLIWRSTVDLMPPSGVMLWLIVWSLDGMRASSLYLSLVIIFILSIRQLPTTVLTRLDDVCQFARYYYRRFVHNDDSGLRGDMFAWIDGTYTSSSTTDFSTELVVKYWEYEKKTKPDSKLPVLVLTILSIAVNTATCERLFSELALIYTPKRNRLGTGKAMKLQILRQHVRAKNRSKKVLPSSSNKLLRTIDARERPRIATPQNSGRAPPQPTNIVASTPARQLQNGREIPDHQLQGGCTTPSAVRNLFAEQPGVGTQSLGRGPHQNEFETPERRPSHVYNAVSREQTRPNSSQCNTSVANTISCANAGNGYPVAVGEGGVVTRNLVAEFDGLLSTTELDEYLEEFVWEEFGDDGDEETVGVWDRILGATRSSSANGNGEGTGADINSAEGAGADGSSGRDLPLITSRLGSFADSIPAADRREFPGDNEPDFPQEKRLSGIRARKTTLASLIGGSSVTESV</sequence>
<evidence type="ECO:0000313" key="4">
    <source>
        <dbReference type="EMBL" id="KAG2884173.1"/>
    </source>
</evidence>
<dbReference type="GO" id="GO:0046983">
    <property type="term" value="F:protein dimerization activity"/>
    <property type="evidence" value="ECO:0007669"/>
    <property type="project" value="InterPro"/>
</dbReference>
<name>A0A8T1AQ38_9STRA</name>
<dbReference type="Proteomes" id="UP000774804">
    <property type="component" value="Unassembled WGS sequence"/>
</dbReference>
<keyword evidence="2" id="KW-1133">Transmembrane helix</keyword>
<feature type="compositionally biased region" description="Basic and acidic residues" evidence="1">
    <location>
        <begin position="273"/>
        <end position="283"/>
    </location>
</feature>
<accession>A0A8T1AQ38</accession>
<reference evidence="4" key="1">
    <citation type="submission" date="2018-10" db="EMBL/GenBank/DDBJ databases">
        <title>Effector identification in a new, highly contiguous assembly of the strawberry crown rot pathogen Phytophthora cactorum.</title>
        <authorList>
            <person name="Armitage A.D."/>
            <person name="Nellist C.F."/>
            <person name="Bates H."/>
            <person name="Vickerstaff R.J."/>
            <person name="Harrison R.J."/>
        </authorList>
    </citation>
    <scope>NUCLEOTIDE SEQUENCE</scope>
    <source>
        <strain evidence="4">4032</strain>
    </source>
</reference>
<dbReference type="EMBL" id="RCMI01001513">
    <property type="protein sequence ID" value="KAG2884173.1"/>
    <property type="molecule type" value="Genomic_DNA"/>
</dbReference>
<feature type="compositionally biased region" description="Basic and acidic residues" evidence="1">
    <location>
        <begin position="197"/>
        <end position="206"/>
    </location>
</feature>
<evidence type="ECO:0000256" key="1">
    <source>
        <dbReference type="SAM" id="MobiDB-lite"/>
    </source>
</evidence>
<feature type="region of interest" description="Disordered" evidence="1">
    <location>
        <begin position="424"/>
        <end position="448"/>
    </location>
</feature>
<feature type="transmembrane region" description="Helical" evidence="2">
    <location>
        <begin position="29"/>
        <end position="54"/>
    </location>
</feature>
<dbReference type="SUPFAM" id="SSF53098">
    <property type="entry name" value="Ribonuclease H-like"/>
    <property type="match status" value="1"/>
</dbReference>